<keyword evidence="5 17" id="KW-0597">Phosphoprotein</keyword>
<feature type="domain" description="Response regulatory" evidence="21">
    <location>
        <begin position="566"/>
        <end position="689"/>
    </location>
</feature>
<dbReference type="PROSITE" id="PS50110">
    <property type="entry name" value="RESPONSE_REGULATORY"/>
    <property type="match status" value="2"/>
</dbReference>
<evidence type="ECO:0000256" key="10">
    <source>
        <dbReference type="ARBA" id="ARBA00022840"/>
    </source>
</evidence>
<dbReference type="Gene3D" id="3.30.565.10">
    <property type="entry name" value="Histidine kinase-like ATPase, C-terminal domain"/>
    <property type="match status" value="1"/>
</dbReference>
<keyword evidence="4" id="KW-1003">Cell membrane</keyword>
<gene>
    <name evidence="23" type="ORF">SG34_019880</name>
</gene>
<dbReference type="SUPFAM" id="SSF47226">
    <property type="entry name" value="Histidine-containing phosphotransfer domain, HPT domain"/>
    <property type="match status" value="1"/>
</dbReference>
<dbReference type="InterPro" id="IPR036097">
    <property type="entry name" value="HisK_dim/P_sf"/>
</dbReference>
<feature type="domain" description="Response regulatory" evidence="21">
    <location>
        <begin position="716"/>
        <end position="837"/>
    </location>
</feature>
<dbReference type="InterPro" id="IPR005467">
    <property type="entry name" value="His_kinase_dom"/>
</dbReference>
<evidence type="ECO:0000256" key="2">
    <source>
        <dbReference type="ARBA" id="ARBA00004651"/>
    </source>
</evidence>
<dbReference type="PROSITE" id="PS50894">
    <property type="entry name" value="HPT"/>
    <property type="match status" value="1"/>
</dbReference>
<dbReference type="PROSITE" id="PS50109">
    <property type="entry name" value="HIS_KIN"/>
    <property type="match status" value="1"/>
</dbReference>
<evidence type="ECO:0000256" key="16">
    <source>
        <dbReference type="PROSITE-ProRule" id="PRU00110"/>
    </source>
</evidence>
<feature type="compositionally biased region" description="Basic and acidic residues" evidence="18">
    <location>
        <begin position="862"/>
        <end position="872"/>
    </location>
</feature>
<dbReference type="GO" id="GO:0005886">
    <property type="term" value="C:plasma membrane"/>
    <property type="evidence" value="ECO:0007669"/>
    <property type="project" value="UniProtKB-SubCell"/>
</dbReference>
<feature type="domain" description="HPt" evidence="22">
    <location>
        <begin position="892"/>
        <end position="983"/>
    </location>
</feature>
<reference evidence="23 24" key="2">
    <citation type="journal article" date="2022" name="Mar. Drugs">
        <title>Bioassay-Guided Fractionation Leads to the Detection of Cholic Acid Generated by the Rare Thalassomonas sp.</title>
        <authorList>
            <person name="Pheiffer F."/>
            <person name="Schneider Y.K."/>
            <person name="Hansen E.H."/>
            <person name="Andersen J.H."/>
            <person name="Isaksson J."/>
            <person name="Busche T."/>
            <person name="R C."/>
            <person name="Kalinowski J."/>
            <person name="Zyl L.V."/>
            <person name="Trindade M."/>
        </authorList>
    </citation>
    <scope>NUCLEOTIDE SEQUENCE [LARGE SCALE GENOMIC DNA]</scope>
    <source>
        <strain evidence="23 24">XOM25</strain>
    </source>
</reference>
<feature type="region of interest" description="Disordered" evidence="18">
    <location>
        <begin position="840"/>
        <end position="875"/>
    </location>
</feature>
<dbReference type="InterPro" id="IPR036641">
    <property type="entry name" value="HPT_dom_sf"/>
</dbReference>
<evidence type="ECO:0000256" key="3">
    <source>
        <dbReference type="ARBA" id="ARBA00012438"/>
    </source>
</evidence>
<protein>
    <recommendedName>
        <fullName evidence="15">Sensory/regulatory protein RpfC</fullName>
        <ecNumber evidence="3">2.7.13.3</ecNumber>
    </recommendedName>
</protein>
<dbReference type="FunFam" id="1.10.287.130:FF:000002">
    <property type="entry name" value="Two-component osmosensing histidine kinase"/>
    <property type="match status" value="1"/>
</dbReference>
<dbReference type="Pfam" id="PF00512">
    <property type="entry name" value="HisKA"/>
    <property type="match status" value="1"/>
</dbReference>
<dbReference type="GO" id="GO:0000155">
    <property type="term" value="F:phosphorelay sensor kinase activity"/>
    <property type="evidence" value="ECO:0007669"/>
    <property type="project" value="InterPro"/>
</dbReference>
<dbReference type="SMART" id="SM00388">
    <property type="entry name" value="HisKA"/>
    <property type="match status" value="1"/>
</dbReference>
<evidence type="ECO:0000313" key="24">
    <source>
        <dbReference type="Proteomes" id="UP000032352"/>
    </source>
</evidence>
<dbReference type="Gene3D" id="3.40.50.2300">
    <property type="match status" value="2"/>
</dbReference>
<evidence type="ECO:0000256" key="9">
    <source>
        <dbReference type="ARBA" id="ARBA00022777"/>
    </source>
</evidence>
<evidence type="ECO:0000256" key="14">
    <source>
        <dbReference type="ARBA" id="ARBA00064003"/>
    </source>
</evidence>
<feature type="compositionally biased region" description="Basic and acidic residues" evidence="18">
    <location>
        <begin position="840"/>
        <end position="855"/>
    </location>
</feature>
<feature type="modified residue" description="4-aspartylphosphate" evidence="17">
    <location>
        <position position="770"/>
    </location>
</feature>
<dbReference type="AlphaFoldDB" id="A0AAF0C5R7"/>
<feature type="transmembrane region" description="Helical" evidence="19">
    <location>
        <begin position="266"/>
        <end position="289"/>
    </location>
</feature>
<feature type="modified residue" description="4-aspartylphosphate" evidence="17">
    <location>
        <position position="622"/>
    </location>
</feature>
<name>A0AAF0C5R7_9GAMM</name>
<evidence type="ECO:0000256" key="18">
    <source>
        <dbReference type="SAM" id="MobiDB-lite"/>
    </source>
</evidence>
<organism evidence="23 24">
    <name type="scientific">Thalassomonas viridans</name>
    <dbReference type="NCBI Taxonomy" id="137584"/>
    <lineage>
        <taxon>Bacteria</taxon>
        <taxon>Pseudomonadati</taxon>
        <taxon>Pseudomonadota</taxon>
        <taxon>Gammaproteobacteria</taxon>
        <taxon>Alteromonadales</taxon>
        <taxon>Colwelliaceae</taxon>
        <taxon>Thalassomonas</taxon>
    </lineage>
</organism>
<dbReference type="SMART" id="SM00448">
    <property type="entry name" value="REC"/>
    <property type="match status" value="2"/>
</dbReference>
<dbReference type="KEGG" id="tvd:SG34_019880"/>
<dbReference type="SMART" id="SM00387">
    <property type="entry name" value="HATPase_c"/>
    <property type="match status" value="1"/>
</dbReference>
<accession>A0AAF0C5R7</accession>
<evidence type="ECO:0000256" key="12">
    <source>
        <dbReference type="ARBA" id="ARBA00023012"/>
    </source>
</evidence>
<keyword evidence="24" id="KW-1185">Reference proteome</keyword>
<dbReference type="InterPro" id="IPR001789">
    <property type="entry name" value="Sig_transdc_resp-reg_receiver"/>
</dbReference>
<keyword evidence="7 19" id="KW-0812">Transmembrane</keyword>
<dbReference type="EC" id="2.7.13.3" evidence="3"/>
<keyword evidence="11 19" id="KW-1133">Transmembrane helix</keyword>
<evidence type="ECO:0000259" key="21">
    <source>
        <dbReference type="PROSITE" id="PS50110"/>
    </source>
</evidence>
<evidence type="ECO:0000256" key="8">
    <source>
        <dbReference type="ARBA" id="ARBA00022741"/>
    </source>
</evidence>
<evidence type="ECO:0000256" key="1">
    <source>
        <dbReference type="ARBA" id="ARBA00000085"/>
    </source>
</evidence>
<dbReference type="InterPro" id="IPR008207">
    <property type="entry name" value="Sig_transdc_His_kin_Hpt_dom"/>
</dbReference>
<evidence type="ECO:0000256" key="4">
    <source>
        <dbReference type="ARBA" id="ARBA00022475"/>
    </source>
</evidence>
<evidence type="ECO:0000313" key="23">
    <source>
        <dbReference type="EMBL" id="WDE03627.1"/>
    </source>
</evidence>
<dbReference type="Pfam" id="PF01627">
    <property type="entry name" value="Hpt"/>
    <property type="match status" value="1"/>
</dbReference>
<keyword evidence="6" id="KW-0808">Transferase</keyword>
<dbReference type="SUPFAM" id="SSF52172">
    <property type="entry name" value="CheY-like"/>
    <property type="match status" value="2"/>
</dbReference>
<evidence type="ECO:0000256" key="19">
    <source>
        <dbReference type="SAM" id="Phobius"/>
    </source>
</evidence>
<evidence type="ECO:0000259" key="20">
    <source>
        <dbReference type="PROSITE" id="PS50109"/>
    </source>
</evidence>
<evidence type="ECO:0000256" key="17">
    <source>
        <dbReference type="PROSITE-ProRule" id="PRU00169"/>
    </source>
</evidence>
<dbReference type="InterPro" id="IPR011006">
    <property type="entry name" value="CheY-like_superfamily"/>
</dbReference>
<evidence type="ECO:0000256" key="7">
    <source>
        <dbReference type="ARBA" id="ARBA00022692"/>
    </source>
</evidence>
<dbReference type="CDD" id="cd00082">
    <property type="entry name" value="HisKA"/>
    <property type="match status" value="1"/>
</dbReference>
<dbReference type="FunFam" id="3.30.565.10:FF:000010">
    <property type="entry name" value="Sensor histidine kinase RcsC"/>
    <property type="match status" value="1"/>
</dbReference>
<feature type="modified residue" description="Phosphohistidine" evidence="16">
    <location>
        <position position="931"/>
    </location>
</feature>
<evidence type="ECO:0000256" key="15">
    <source>
        <dbReference type="ARBA" id="ARBA00068150"/>
    </source>
</evidence>
<dbReference type="InterPro" id="IPR003661">
    <property type="entry name" value="HisK_dim/P_dom"/>
</dbReference>
<dbReference type="CDD" id="cd16922">
    <property type="entry name" value="HATPase_EvgS-ArcB-TorS-like"/>
    <property type="match status" value="1"/>
</dbReference>
<dbReference type="Pfam" id="PF00072">
    <property type="entry name" value="Response_reg"/>
    <property type="match status" value="2"/>
</dbReference>
<evidence type="ECO:0000256" key="13">
    <source>
        <dbReference type="ARBA" id="ARBA00023136"/>
    </source>
</evidence>
<keyword evidence="12" id="KW-0902">Two-component regulatory system</keyword>
<evidence type="ECO:0000256" key="5">
    <source>
        <dbReference type="ARBA" id="ARBA00022553"/>
    </source>
</evidence>
<dbReference type="SUPFAM" id="SSF47384">
    <property type="entry name" value="Homodimeric domain of signal transducing histidine kinase"/>
    <property type="match status" value="1"/>
</dbReference>
<proteinExistence type="predicted"/>
<comment type="subunit">
    <text evidence="14">At low DSF concentrations, interacts with RpfF.</text>
</comment>
<dbReference type="EMBL" id="CP059733">
    <property type="protein sequence ID" value="WDE03627.1"/>
    <property type="molecule type" value="Genomic_DNA"/>
</dbReference>
<feature type="domain" description="Histidine kinase" evidence="20">
    <location>
        <begin position="326"/>
        <end position="547"/>
    </location>
</feature>
<dbReference type="InterPro" id="IPR004358">
    <property type="entry name" value="Sig_transdc_His_kin-like_C"/>
</dbReference>
<dbReference type="PANTHER" id="PTHR45339">
    <property type="entry name" value="HYBRID SIGNAL TRANSDUCTION HISTIDINE KINASE J"/>
    <property type="match status" value="1"/>
</dbReference>
<dbReference type="SUPFAM" id="SSF55874">
    <property type="entry name" value="ATPase domain of HSP90 chaperone/DNA topoisomerase II/histidine kinase"/>
    <property type="match status" value="1"/>
</dbReference>
<dbReference type="GO" id="GO:0005524">
    <property type="term" value="F:ATP binding"/>
    <property type="evidence" value="ECO:0007669"/>
    <property type="project" value="UniProtKB-KW"/>
</dbReference>
<dbReference type="Gene3D" id="1.10.287.130">
    <property type="match status" value="1"/>
</dbReference>
<evidence type="ECO:0000259" key="22">
    <source>
        <dbReference type="PROSITE" id="PS50894"/>
    </source>
</evidence>
<dbReference type="Proteomes" id="UP000032352">
    <property type="component" value="Chromosome"/>
</dbReference>
<dbReference type="Gene3D" id="1.20.120.160">
    <property type="entry name" value="HPT domain"/>
    <property type="match status" value="1"/>
</dbReference>
<dbReference type="PRINTS" id="PR00344">
    <property type="entry name" value="BCTRLSENSOR"/>
</dbReference>
<comment type="catalytic activity">
    <reaction evidence="1">
        <text>ATP + protein L-histidine = ADP + protein N-phospho-L-histidine.</text>
        <dbReference type="EC" id="2.7.13.3"/>
    </reaction>
</comment>
<reference evidence="23 24" key="1">
    <citation type="journal article" date="2015" name="Genome Announc.">
        <title>Draft Genome Sequences of Marine Isolates of Thalassomonas viridans and Thalassomonas actiniarum.</title>
        <authorList>
            <person name="Olonade I."/>
            <person name="van Zyl L.J."/>
            <person name="Trindade M."/>
        </authorList>
    </citation>
    <scope>NUCLEOTIDE SEQUENCE [LARGE SCALE GENOMIC DNA]</scope>
    <source>
        <strain evidence="23 24">XOM25</strain>
    </source>
</reference>
<evidence type="ECO:0000256" key="6">
    <source>
        <dbReference type="ARBA" id="ARBA00022679"/>
    </source>
</evidence>
<dbReference type="PANTHER" id="PTHR45339:SF1">
    <property type="entry name" value="HYBRID SIGNAL TRANSDUCTION HISTIDINE KINASE J"/>
    <property type="match status" value="1"/>
</dbReference>
<dbReference type="SMART" id="SM00073">
    <property type="entry name" value="HPT"/>
    <property type="match status" value="1"/>
</dbReference>
<keyword evidence="9" id="KW-0418">Kinase</keyword>
<keyword evidence="10" id="KW-0067">ATP-binding</keyword>
<dbReference type="InterPro" id="IPR003594">
    <property type="entry name" value="HATPase_dom"/>
</dbReference>
<keyword evidence="8" id="KW-0547">Nucleotide-binding</keyword>
<dbReference type="CDD" id="cd17546">
    <property type="entry name" value="REC_hyHK_CKI1_RcsC-like"/>
    <property type="match status" value="2"/>
</dbReference>
<dbReference type="RefSeq" id="WP_053046375.1">
    <property type="nucleotide sequence ID" value="NZ_CP059733.1"/>
</dbReference>
<comment type="subcellular location">
    <subcellularLocation>
        <location evidence="2">Cell membrane</location>
        <topology evidence="2">Multi-pass membrane protein</topology>
    </subcellularLocation>
</comment>
<dbReference type="InterPro" id="IPR036890">
    <property type="entry name" value="HATPase_C_sf"/>
</dbReference>
<sequence>MKPVQLLIVIVILLVGITASYQVHNSIRAKAETAWLERAAQDAKSISDIGQFWVSHFVGPMRGFANLFLSSTEVTEDEMMDAYDFFSGSESGMPLLNAAFVEFSAPEIDEQKFIISLSSEESGILEVGSNLINLPQAKLPILTAINSPGEVVLGPPFEDEYGTKFSLAALYIETDSIRGVVVSMPDITDFARSLEAVHVPEGLNFELVGNWRLENGKTIEKLLYQPEGREQQIVKTFPVKVMVGKFMWIFNWRVFPDYEGGTETRLALSILVGGSAFSLMISLFIAFLFKQNRSVQKLVEERTSELKDALVQADMASQAKSDFLANMSHEIRTPMNAIIGLSYLALKTQLTPPQRDYLSKISSSSQALLRIINDILDFSKIEAGKLHMEKVSFDLNEVLMDLSSLIVTSAKAKGTEITISCPHDIPCNLIGDPLRLGQILLNLASNAVKFTENGEIAISVCCDSQDEKEAALSFSVKDTGIGMTQAQKDKLFQSFTQADTSTTRKYGGTGLGLTISKQLVELMGGEIRVESEPDAGSTFFFKVTFALDPERDAHYIPRDDALKGKRVLIVDDNATALESLTEILLSLDFEAYAVSSGEAALEEIRRVAITPNCKPYDIIFMDWHMPGLDGVETSRLIKAQTRDSNPPIIIMVTGFDGFDALKEGKDALDGYLQKPVNLTAMFNMIASKIGSSEQLSELRENQLRQQSQDINLKGLKLLLAEDNVINQQVARELLEGKGILLTIVNNGLEAVNAIASAKNEGEPFDLVLMDIQMPVMDGYQATGVVRKHSSPEQLPIIAMTAHALVGEKEKSLMNGMNDHITKPIDPDILFSTVAKWTNSDDNKQAGHNNVSEHESGSGLESTLDKDPVKDQDDLPELPGIELQRALITVNDNRGLLIKLLTEFYQDYQSAGEDIIQALACDGQEFVARKLHTIKGAGGTLGALALSEAAQVLEAQVLSGDREPAALEGFIAEFDKVMAGLAAFVAPCPVTVSGVAEDVLVQEAEEADAEQVAAKLQELKQLLESGSSHAGDALLGLKYLLSDEDAAVMDNLSELVKDYEFDEAIEALDQVEQELSILKE</sequence>
<evidence type="ECO:0000256" key="11">
    <source>
        <dbReference type="ARBA" id="ARBA00022989"/>
    </source>
</evidence>
<dbReference type="Pfam" id="PF02518">
    <property type="entry name" value="HATPase_c"/>
    <property type="match status" value="1"/>
</dbReference>
<keyword evidence="13 19" id="KW-0472">Membrane</keyword>